<sequence length="432" mass="47380">MRADGAGPRARREKDPAKELTRIADIAADVLQPLPRDGTLAGQEDVAQKHDVHRTFVSAAVRRAVRENLLSIRIQRLPILRRDAALEEELVKRFPRLAVARVVEEGAAPEAGQDPQQDEYDLHARVGTAMSSAIAEDNLIHTGAVCLVGSGRAVAHTALALGQRSEPLKSRRVKLLSLSGGYPLMTVCSSRAIGIDADTCTRALAQAFAENVEVHTMTFPIMAPTASAMKLFREMSWIGVASRSGKEGRQPAPEIALLGVGGLNPHNDPRFGFIEEHHWEGSSAFRGLKSLLELRATIRSRDCVLVADIANHFVAVREDERFLPGKDKAAFTDALHRLNRGLLSLPVSQLESLDEILLVAADRSGLKGKAIYQFLDDARRTAPDRGEAQGSRRQRREHQPRLPIKVLCVNRAVAQRIVDLDRARAARAENAR</sequence>
<accession>H9TUL1</accession>
<dbReference type="Gene3D" id="3.40.50.1360">
    <property type="match status" value="1"/>
</dbReference>
<organism evidence="1">
    <name type="scientific">uncultured organism</name>
    <dbReference type="NCBI Taxonomy" id="155900"/>
    <lineage>
        <taxon>unclassified sequences</taxon>
        <taxon>environmental samples</taxon>
    </lineage>
</organism>
<dbReference type="AlphaFoldDB" id="H9TUL1"/>
<name>H9TUL1_9ZZZZ</name>
<reference evidence="1" key="1">
    <citation type="journal article" date="2012" name="Biotechnol. Lett.">
        <title>Identification and characterization of novel cellulolytic and hemicellulolytic genes and enzymes derived from German grassland soil metagenomes.</title>
        <authorList>
            <person name="Nacke H."/>
            <person name="Engelhaupt M."/>
            <person name="Brady S."/>
            <person name="Fischer C."/>
            <person name="Tautzt J."/>
            <person name="Daniel R."/>
        </authorList>
    </citation>
    <scope>NUCLEOTIDE SEQUENCE</scope>
</reference>
<protein>
    <submittedName>
        <fullName evidence="1">Putative transcriptional regulator</fullName>
    </submittedName>
</protein>
<proteinExistence type="predicted"/>
<evidence type="ECO:0000313" key="1">
    <source>
        <dbReference type="EMBL" id="AFG25771.1"/>
    </source>
</evidence>
<dbReference type="EMBL" id="JF799945">
    <property type="protein sequence ID" value="AFG25771.1"/>
    <property type="molecule type" value="Genomic_DNA"/>
</dbReference>